<dbReference type="EMBL" id="ATMH01001512">
    <property type="protein sequence ID" value="EPY34585.1"/>
    <property type="molecule type" value="Genomic_DNA"/>
</dbReference>
<dbReference type="SUPFAM" id="SSF53335">
    <property type="entry name" value="S-adenosyl-L-methionine-dependent methyltransferases"/>
    <property type="match status" value="1"/>
</dbReference>
<dbReference type="Gene3D" id="3.40.50.150">
    <property type="entry name" value="Vaccinia Virus protein VP39"/>
    <property type="match status" value="1"/>
</dbReference>
<dbReference type="InterPro" id="IPR029063">
    <property type="entry name" value="SAM-dependent_MTases_sf"/>
</dbReference>
<proteinExistence type="predicted"/>
<organism evidence="1 2">
    <name type="scientific">Strigomonas culicis</name>
    <dbReference type="NCBI Taxonomy" id="28005"/>
    <lineage>
        <taxon>Eukaryota</taxon>
        <taxon>Discoba</taxon>
        <taxon>Euglenozoa</taxon>
        <taxon>Kinetoplastea</taxon>
        <taxon>Metakinetoplastina</taxon>
        <taxon>Trypanosomatida</taxon>
        <taxon>Trypanosomatidae</taxon>
        <taxon>Strigomonadinae</taxon>
        <taxon>Strigomonas</taxon>
    </lineage>
</organism>
<evidence type="ECO:0000313" key="1">
    <source>
        <dbReference type="EMBL" id="EPY34585.1"/>
    </source>
</evidence>
<gene>
    <name evidence="1" type="ORF">STCU_01512</name>
</gene>
<dbReference type="OrthoDB" id="10017101at2759"/>
<dbReference type="Pfam" id="PF13489">
    <property type="entry name" value="Methyltransf_23"/>
    <property type="match status" value="1"/>
</dbReference>
<reference evidence="1 2" key="1">
    <citation type="journal article" date="2013" name="PLoS ONE">
        <title>Predicting the Proteins of Angomonas deanei, Strigomonas culicis and Their Respective Endosymbionts Reveals New Aspects of the Trypanosomatidae Family.</title>
        <authorList>
            <person name="Motta M.C."/>
            <person name="Martins A.C."/>
            <person name="de Souza S.S."/>
            <person name="Catta-Preta C.M."/>
            <person name="Silva R."/>
            <person name="Klein C.C."/>
            <person name="de Almeida L.G."/>
            <person name="de Lima Cunha O."/>
            <person name="Ciapina L.P."/>
            <person name="Brocchi M."/>
            <person name="Colabardini A.C."/>
            <person name="de Araujo Lima B."/>
            <person name="Machado C.R."/>
            <person name="de Almeida Soares C.M."/>
            <person name="Probst C.M."/>
            <person name="de Menezes C.B."/>
            <person name="Thompson C.E."/>
            <person name="Bartholomeu D.C."/>
            <person name="Gradia D.F."/>
            <person name="Pavoni D.P."/>
            <person name="Grisard E.C."/>
            <person name="Fantinatti-Garboggini F."/>
            <person name="Marchini F.K."/>
            <person name="Rodrigues-Luiz G.F."/>
            <person name="Wagner G."/>
            <person name="Goldman G.H."/>
            <person name="Fietto J.L."/>
            <person name="Elias M.C."/>
            <person name="Goldman M.H."/>
            <person name="Sagot M.F."/>
            <person name="Pereira M."/>
            <person name="Stoco P.H."/>
            <person name="de Mendonca-Neto R.P."/>
            <person name="Teixeira S.M."/>
            <person name="Maciel T.E."/>
            <person name="de Oliveira Mendes T.A."/>
            <person name="Urmenyi T.P."/>
            <person name="de Souza W."/>
            <person name="Schenkman S."/>
            <person name="de Vasconcelos A.T."/>
        </authorList>
    </citation>
    <scope>NUCLEOTIDE SEQUENCE [LARGE SCALE GENOMIC DNA]</scope>
</reference>
<protein>
    <submittedName>
        <fullName evidence="1">2-polyprenyl-3-methyl-5-hydroxy-6-metoxy-1, 4-benzoquinol methylase</fullName>
    </submittedName>
</protein>
<keyword evidence="1" id="KW-0808">Transferase</keyword>
<keyword evidence="1" id="KW-0489">Methyltransferase</keyword>
<dbReference type="AlphaFoldDB" id="S9WFR5"/>
<dbReference type="CDD" id="cd02440">
    <property type="entry name" value="AdoMet_MTases"/>
    <property type="match status" value="1"/>
</dbReference>
<evidence type="ECO:0000313" key="2">
    <source>
        <dbReference type="Proteomes" id="UP000015354"/>
    </source>
</evidence>
<dbReference type="GO" id="GO:0032259">
    <property type="term" value="P:methylation"/>
    <property type="evidence" value="ECO:0007669"/>
    <property type="project" value="UniProtKB-KW"/>
</dbReference>
<name>S9WFR5_9TRYP</name>
<dbReference type="Proteomes" id="UP000015354">
    <property type="component" value="Unassembled WGS sequence"/>
</dbReference>
<keyword evidence="2" id="KW-1185">Reference proteome</keyword>
<comment type="caution">
    <text evidence="1">The sequence shown here is derived from an EMBL/GenBank/DDBJ whole genome shotgun (WGS) entry which is preliminary data.</text>
</comment>
<sequence length="234" mass="26685">MRSASSTLLSCPLCPCGEGAVFHKDRLRVYYKCPICSLIFVDPQNYVSEEAEKEEYCLHENNIEDDGYRAFLSRAAQPVFDFFAESEDKRIGLDFGCGPAPVLASILTSNDTKFSVVNYDKYFFPATQEDIFSHDNQYDFITSTEVVEHLHSPGTVLKSLWRVLKPGGILVIMTKRAEGSVAKFQNWHYIRDKTHVCFFSDATFEWIAQTLFSAQEKKITPFFHGKDVVSFVKL</sequence>
<dbReference type="GO" id="GO:0008168">
    <property type="term" value="F:methyltransferase activity"/>
    <property type="evidence" value="ECO:0007669"/>
    <property type="project" value="UniProtKB-KW"/>
</dbReference>
<accession>S9WFR5</accession>